<dbReference type="RefSeq" id="WP_054478648.1">
    <property type="nucleotide sequence ID" value="NZ_CAWMRL010000024.1"/>
</dbReference>
<dbReference type="EMBL" id="LJCS01000024">
    <property type="protein sequence ID" value="KOY62118.1"/>
    <property type="molecule type" value="Genomic_DNA"/>
</dbReference>
<dbReference type="STRING" id="880156.AM629_10340"/>
<comment type="caution">
    <text evidence="1">The sequence shown here is derived from an EMBL/GenBank/DDBJ whole genome shotgun (WGS) entry which is preliminary data.</text>
</comment>
<proteinExistence type="predicted"/>
<dbReference type="AlphaFoldDB" id="A0A5B0VX82"/>
<sequence length="366" mass="41394">MLSTDGGIYFSTGGTTSKGKNVFHSWSQFNFVNQIAAMKMKPYFDKLGIKKVANCLTSGNLWGGFLFGHEICRYNNLSSFPFCSHVDHDTLLNYISEYDIDTLFCLPSFASKLYFECNDNRLFKIKNIFYLGEKFSEYNRNKIKLKVPDITIIPLAYTTQETGVIGYQCSHCNDDNYHLFEHIDVDLNSGSKEILVSVNYPDGKKVDKHNTGDIGELSKLICQCGFSGTNIILKGRNNHSSVILGTTISIDEFIECISSSLKNSYSVDPDSLQIISLENANGTISVFVIILLELFHMVDNWNKRLHNSTLISEIINDSASFTVIGCSYKDFLLTKISEKKKHFHITNNDSQLTKLKSENTFIELKK</sequence>
<reference evidence="1 4" key="2">
    <citation type="submission" date="2019-09" db="EMBL/GenBank/DDBJ databases">
        <title>Whole genome sequence of Photorhabdus heterorhabditis strain ETL (Enterobacteriales: Enterobacteriaceae) a bacterial symbiont of Heterorhabditis zealandica strain ETL (Rhabditida: Heterorhabditidae).</title>
        <authorList>
            <person name="Lulamba T.E."/>
            <person name="Serepa-Dlamini M.H."/>
        </authorList>
    </citation>
    <scope>NUCLEOTIDE SEQUENCE [LARGE SCALE GENOMIC DNA]</scope>
    <source>
        <strain evidence="1 4">ETL</strain>
    </source>
</reference>
<dbReference type="OrthoDB" id="580775at2"/>
<evidence type="ECO:0000313" key="2">
    <source>
        <dbReference type="EMBL" id="KOY62118.1"/>
    </source>
</evidence>
<name>A0A5B0VX82_9GAMM</name>
<organism evidence="1 4">
    <name type="scientific">Photorhabdus heterorhabditis</name>
    <dbReference type="NCBI Taxonomy" id="880156"/>
    <lineage>
        <taxon>Bacteria</taxon>
        <taxon>Pseudomonadati</taxon>
        <taxon>Pseudomonadota</taxon>
        <taxon>Gammaproteobacteria</taxon>
        <taxon>Enterobacterales</taxon>
        <taxon>Morganellaceae</taxon>
        <taxon>Photorhabdus</taxon>
    </lineage>
</organism>
<dbReference type="Gene3D" id="3.40.50.12780">
    <property type="entry name" value="N-terminal domain of ligase-like"/>
    <property type="match status" value="1"/>
</dbReference>
<evidence type="ECO:0000313" key="3">
    <source>
        <dbReference type="Proteomes" id="UP000037727"/>
    </source>
</evidence>
<keyword evidence="3" id="KW-1185">Reference proteome</keyword>
<dbReference type="SUPFAM" id="SSF56801">
    <property type="entry name" value="Acetyl-CoA synthetase-like"/>
    <property type="match status" value="1"/>
</dbReference>
<dbReference type="EMBL" id="VTUW01000049">
    <property type="protein sequence ID" value="KAA1179008.1"/>
    <property type="molecule type" value="Genomic_DNA"/>
</dbReference>
<protein>
    <recommendedName>
        <fullName evidence="5">AMP-dependent synthetase/ligase domain-containing protein</fullName>
    </recommendedName>
</protein>
<evidence type="ECO:0000313" key="1">
    <source>
        <dbReference type="EMBL" id="KAA1179008.1"/>
    </source>
</evidence>
<gene>
    <name evidence="2" type="ORF">AM629_10340</name>
    <name evidence="1" type="ORF">F0L16_18455</name>
</gene>
<dbReference type="Proteomes" id="UP000037727">
    <property type="component" value="Unassembled WGS sequence"/>
</dbReference>
<accession>A0A5B0VX82</accession>
<evidence type="ECO:0000313" key="4">
    <source>
        <dbReference type="Proteomes" id="UP000322184"/>
    </source>
</evidence>
<reference evidence="2 3" key="1">
    <citation type="submission" date="2015-09" db="EMBL/GenBank/DDBJ databases">
        <title>Draft genome sequence and assembly of Photorhabdus sp. VMG, a bacterial symbiont associated with Heterorhabditis zealandica.</title>
        <authorList>
            <person name="Naidoo S."/>
            <person name="Featherston J."/>
            <person name="Mothupi B."/>
            <person name="Gray V.M."/>
        </authorList>
    </citation>
    <scope>NUCLEOTIDE SEQUENCE [LARGE SCALE GENOMIC DNA]</scope>
    <source>
        <strain evidence="2 3">VMG</strain>
    </source>
</reference>
<dbReference type="InterPro" id="IPR042099">
    <property type="entry name" value="ANL_N_sf"/>
</dbReference>
<dbReference type="Proteomes" id="UP000322184">
    <property type="component" value="Unassembled WGS sequence"/>
</dbReference>
<evidence type="ECO:0008006" key="5">
    <source>
        <dbReference type="Google" id="ProtNLM"/>
    </source>
</evidence>